<dbReference type="AlphaFoldDB" id="A0A9Q3I6E9"/>
<evidence type="ECO:0000256" key="1">
    <source>
        <dbReference type="SAM" id="MobiDB-lite"/>
    </source>
</evidence>
<evidence type="ECO:0000313" key="3">
    <source>
        <dbReference type="Proteomes" id="UP000765509"/>
    </source>
</evidence>
<evidence type="ECO:0000313" key="2">
    <source>
        <dbReference type="EMBL" id="MBW0527619.1"/>
    </source>
</evidence>
<feature type="compositionally biased region" description="Polar residues" evidence="1">
    <location>
        <begin position="75"/>
        <end position="84"/>
    </location>
</feature>
<comment type="caution">
    <text evidence="2">The sequence shown here is derived from an EMBL/GenBank/DDBJ whole genome shotgun (WGS) entry which is preliminary data.</text>
</comment>
<accession>A0A9Q3I6E9</accession>
<protein>
    <submittedName>
        <fullName evidence="2">Uncharacterized protein</fullName>
    </submittedName>
</protein>
<proteinExistence type="predicted"/>
<keyword evidence="3" id="KW-1185">Reference proteome</keyword>
<feature type="region of interest" description="Disordered" evidence="1">
    <location>
        <begin position="58"/>
        <end position="104"/>
    </location>
</feature>
<dbReference type="EMBL" id="AVOT02033679">
    <property type="protein sequence ID" value="MBW0527619.1"/>
    <property type="molecule type" value="Genomic_DNA"/>
</dbReference>
<dbReference type="Proteomes" id="UP000765509">
    <property type="component" value="Unassembled WGS sequence"/>
</dbReference>
<organism evidence="2 3">
    <name type="scientific">Austropuccinia psidii MF-1</name>
    <dbReference type="NCBI Taxonomy" id="1389203"/>
    <lineage>
        <taxon>Eukaryota</taxon>
        <taxon>Fungi</taxon>
        <taxon>Dikarya</taxon>
        <taxon>Basidiomycota</taxon>
        <taxon>Pucciniomycotina</taxon>
        <taxon>Pucciniomycetes</taxon>
        <taxon>Pucciniales</taxon>
        <taxon>Sphaerophragmiaceae</taxon>
        <taxon>Austropuccinia</taxon>
    </lineage>
</organism>
<reference evidence="2" key="1">
    <citation type="submission" date="2021-03" db="EMBL/GenBank/DDBJ databases">
        <title>Draft genome sequence of rust myrtle Austropuccinia psidii MF-1, a brazilian biotype.</title>
        <authorList>
            <person name="Quecine M.C."/>
            <person name="Pachon D.M.R."/>
            <person name="Bonatelli M.L."/>
            <person name="Correr F.H."/>
            <person name="Franceschini L.M."/>
            <person name="Leite T.F."/>
            <person name="Margarido G.R.A."/>
            <person name="Almeida C.A."/>
            <person name="Ferrarezi J.A."/>
            <person name="Labate C.A."/>
        </authorList>
    </citation>
    <scope>NUCLEOTIDE SEQUENCE</scope>
    <source>
        <strain evidence="2">MF-1</strain>
    </source>
</reference>
<sequence length="158" mass="17370">MAMARGHLSLGRLSPMGFKCKKRNPLDPPGQDTLVPCIPCEQTLWKLTPGPIGTRWSEDLFREPYQCDEPPIPGLSQSSESQVPSHEDASTHEPEPEVAPTQSMEDSFGKFSLSFFSFSQHSLTLPLTISSLSRYPPSIIIIENTPVGSPSTSLFPDL</sequence>
<gene>
    <name evidence="2" type="ORF">O181_067334</name>
</gene>
<feature type="compositionally biased region" description="Basic and acidic residues" evidence="1">
    <location>
        <begin position="85"/>
        <end position="95"/>
    </location>
</feature>
<name>A0A9Q3I6E9_9BASI</name>